<feature type="domain" description="CREG-like beta-barrel" evidence="2">
    <location>
        <begin position="12"/>
        <end position="148"/>
    </location>
</feature>
<dbReference type="PANTHER" id="PTHR13343:SF17">
    <property type="entry name" value="CELLULAR REPRESSOR OF E1A-STIMULATED GENES, ISOFORM A"/>
    <property type="match status" value="1"/>
</dbReference>
<dbReference type="RefSeq" id="WP_107988284.1">
    <property type="nucleotide sequence ID" value="NZ_QAYG01000001.1"/>
</dbReference>
<dbReference type="OrthoDB" id="9814594at2"/>
<feature type="domain" description="DUF2470" evidence="1">
    <location>
        <begin position="165"/>
        <end position="239"/>
    </location>
</feature>
<dbReference type="AlphaFoldDB" id="A0A2T5VG67"/>
<keyword evidence="4" id="KW-1185">Reference proteome</keyword>
<dbReference type="PANTHER" id="PTHR13343">
    <property type="entry name" value="CREG1 PROTEIN"/>
    <property type="match status" value="1"/>
</dbReference>
<dbReference type="Pfam" id="PF13883">
    <property type="entry name" value="CREG_beta-barrel"/>
    <property type="match status" value="1"/>
</dbReference>
<dbReference type="InterPro" id="IPR055343">
    <property type="entry name" value="CREG_beta-barrel"/>
</dbReference>
<evidence type="ECO:0000259" key="1">
    <source>
        <dbReference type="Pfam" id="PF10615"/>
    </source>
</evidence>
<comment type="caution">
    <text evidence="3">The sequence shown here is derived from an EMBL/GenBank/DDBJ whole genome shotgun (WGS) entry which is preliminary data.</text>
</comment>
<proteinExistence type="predicted"/>
<dbReference type="Pfam" id="PF10615">
    <property type="entry name" value="DUF2470"/>
    <property type="match status" value="1"/>
</dbReference>
<gene>
    <name evidence="3" type="ORF">C8N35_101812</name>
</gene>
<sequence>MNETDDFQPITAARKILRSAATGALATLEVEGGAPYASLVTVATDFEGAPVLLLSDLALHTRNLKADSRVSLLLEERNAFEPLQGARLSLAGTIARVDEDARVRRRFLARHRDAEDYAGFRDFGFYRVTVERGHLVAGFGRINDIAGKDLLSDVAGADALAAAEEDIVSHMNQDHGDALTLYATRLIGMKGDVGEEGWIMTGCDPDGIDLRNGDGQHNVRLAFERSVTDASGMRTMLVAYAKTARHR</sequence>
<dbReference type="InterPro" id="IPR019595">
    <property type="entry name" value="DUF2470"/>
</dbReference>
<dbReference type="SUPFAM" id="SSF50475">
    <property type="entry name" value="FMN-binding split barrel"/>
    <property type="match status" value="1"/>
</dbReference>
<evidence type="ECO:0000313" key="3">
    <source>
        <dbReference type="EMBL" id="PTW62764.1"/>
    </source>
</evidence>
<dbReference type="Gene3D" id="2.30.110.10">
    <property type="entry name" value="Electron Transport, Fmn-binding Protein, Chain A"/>
    <property type="match status" value="1"/>
</dbReference>
<evidence type="ECO:0000259" key="2">
    <source>
        <dbReference type="Pfam" id="PF13883"/>
    </source>
</evidence>
<reference evidence="3 4" key="1">
    <citation type="submission" date="2018-04" db="EMBL/GenBank/DDBJ databases">
        <title>Genomic Encyclopedia of Archaeal and Bacterial Type Strains, Phase II (KMG-II): from individual species to whole genera.</title>
        <authorList>
            <person name="Goeker M."/>
        </authorList>
    </citation>
    <scope>NUCLEOTIDE SEQUENCE [LARGE SCALE GENOMIC DNA]</scope>
    <source>
        <strain evidence="3 4">DSM 23382</strain>
    </source>
</reference>
<accession>A0A2T5VG67</accession>
<evidence type="ECO:0000313" key="4">
    <source>
        <dbReference type="Proteomes" id="UP000244081"/>
    </source>
</evidence>
<dbReference type="GO" id="GO:0005737">
    <property type="term" value="C:cytoplasm"/>
    <property type="evidence" value="ECO:0007669"/>
    <property type="project" value="UniProtKB-ARBA"/>
</dbReference>
<dbReference type="Gene3D" id="3.20.180.10">
    <property type="entry name" value="PNP-oxidase-like"/>
    <property type="match status" value="1"/>
</dbReference>
<dbReference type="InterPro" id="IPR012349">
    <property type="entry name" value="Split_barrel_FMN-bd"/>
</dbReference>
<protein>
    <submittedName>
        <fullName evidence="3">Uncharacterized protein</fullName>
    </submittedName>
</protein>
<dbReference type="Proteomes" id="UP000244081">
    <property type="component" value="Unassembled WGS sequence"/>
</dbReference>
<dbReference type="InterPro" id="IPR037119">
    <property type="entry name" value="Haem_oxidase_HugZ-like_sf"/>
</dbReference>
<organism evidence="3 4">
    <name type="scientific">Breoghania corrubedonensis</name>
    <dbReference type="NCBI Taxonomy" id="665038"/>
    <lineage>
        <taxon>Bacteria</taxon>
        <taxon>Pseudomonadati</taxon>
        <taxon>Pseudomonadota</taxon>
        <taxon>Alphaproteobacteria</taxon>
        <taxon>Hyphomicrobiales</taxon>
        <taxon>Stappiaceae</taxon>
        <taxon>Breoghania</taxon>
    </lineage>
</organism>
<dbReference type="EMBL" id="QAYG01000001">
    <property type="protein sequence ID" value="PTW62764.1"/>
    <property type="molecule type" value="Genomic_DNA"/>
</dbReference>
<name>A0A2T5VG67_9HYPH</name>